<evidence type="ECO:0000256" key="1">
    <source>
        <dbReference type="SAM" id="Coils"/>
    </source>
</evidence>
<feature type="coiled-coil region" evidence="1">
    <location>
        <begin position="51"/>
        <end position="81"/>
    </location>
</feature>
<organism evidence="2 3">
    <name type="scientific">Vagococcus allomyrinae</name>
    <dbReference type="NCBI Taxonomy" id="2794353"/>
    <lineage>
        <taxon>Bacteria</taxon>
        <taxon>Bacillati</taxon>
        <taxon>Bacillota</taxon>
        <taxon>Bacilli</taxon>
        <taxon>Lactobacillales</taxon>
        <taxon>Enterococcaceae</taxon>
        <taxon>Vagococcus</taxon>
    </lineage>
</organism>
<dbReference type="RefSeq" id="WP_209531436.1">
    <property type="nucleotide sequence ID" value="NZ_JAEEGA010000018.1"/>
</dbReference>
<proteinExistence type="predicted"/>
<comment type="caution">
    <text evidence="2">The sequence shown here is derived from an EMBL/GenBank/DDBJ whole genome shotgun (WGS) entry which is preliminary data.</text>
</comment>
<dbReference type="EMBL" id="JAEEGA010000018">
    <property type="protein sequence ID" value="MBP1043622.1"/>
    <property type="molecule type" value="Genomic_DNA"/>
</dbReference>
<keyword evidence="3" id="KW-1185">Reference proteome</keyword>
<dbReference type="AlphaFoldDB" id="A0A940PFG3"/>
<gene>
    <name evidence="2" type="ORF">I6N95_21580</name>
</gene>
<name>A0A940PFG3_9ENTE</name>
<evidence type="ECO:0000313" key="3">
    <source>
        <dbReference type="Proteomes" id="UP000674938"/>
    </source>
</evidence>
<sequence>MEEEAVMQLKFRGRETTRHTYVQLSGGSHMPFWRHDLKFSAVIGLLSTINRKDYGENEAELERACQEIEALVKELREQSSV</sequence>
<dbReference type="Proteomes" id="UP000674938">
    <property type="component" value="Unassembled WGS sequence"/>
</dbReference>
<evidence type="ECO:0000313" key="2">
    <source>
        <dbReference type="EMBL" id="MBP1043622.1"/>
    </source>
</evidence>
<reference evidence="2" key="1">
    <citation type="submission" date="2020-12" db="EMBL/GenBank/DDBJ databases">
        <title>Vagococcus allomyrinae sp. nov. and Enterococcus lavae sp. nov., isolated from the larvae of Allomyrina dichotoma.</title>
        <authorList>
            <person name="Lee S.D."/>
        </authorList>
    </citation>
    <scope>NUCLEOTIDE SEQUENCE</scope>
    <source>
        <strain evidence="2">BWB3-3</strain>
    </source>
</reference>
<keyword evidence="1" id="KW-0175">Coiled coil</keyword>
<protein>
    <submittedName>
        <fullName evidence="2">Uncharacterized protein</fullName>
    </submittedName>
</protein>
<accession>A0A940PFG3</accession>